<sequence length="129" mass="13783">MLPYAHFLGLRADVDADEVRLVMPFDDRLIGAPGRLHGGATAGLLELAGVVRLLVALGDEEVPPQLKPVTVTVDYLREGAARATYASATLTRLGRRIANLHAVAWQIDRARPIAAANLNILLDRGAVVA</sequence>
<dbReference type="AlphaFoldDB" id="A0A552UB07"/>
<dbReference type="Gene3D" id="3.10.129.10">
    <property type="entry name" value="Hotdog Thioesterase"/>
    <property type="match status" value="1"/>
</dbReference>
<dbReference type="SUPFAM" id="SSF54637">
    <property type="entry name" value="Thioesterase/thiol ester dehydrase-isomerase"/>
    <property type="match status" value="1"/>
</dbReference>
<evidence type="ECO:0000313" key="2">
    <source>
        <dbReference type="EMBL" id="TRW15369.1"/>
    </source>
</evidence>
<dbReference type="EMBL" id="VJWA01000002">
    <property type="protein sequence ID" value="TRW15369.1"/>
    <property type="molecule type" value="Genomic_DNA"/>
</dbReference>
<keyword evidence="3" id="KW-1185">Reference proteome</keyword>
<dbReference type="InterPro" id="IPR003736">
    <property type="entry name" value="PAAI_dom"/>
</dbReference>
<comment type="caution">
    <text evidence="2">The sequence shown here is derived from an EMBL/GenBank/DDBJ whole genome shotgun (WGS) entry which is preliminary data.</text>
</comment>
<proteinExistence type="predicted"/>
<gene>
    <name evidence="2" type="ORF">FMM06_16400</name>
</gene>
<accession>A0A552UB07</accession>
<reference evidence="2 3" key="1">
    <citation type="submission" date="2019-07" db="EMBL/GenBank/DDBJ databases">
        <title>Novel species isolated from glacier.</title>
        <authorList>
            <person name="Liu Q."/>
            <person name="Xin Y.-H."/>
        </authorList>
    </citation>
    <scope>NUCLEOTIDE SEQUENCE [LARGE SCALE GENOMIC DNA]</scope>
    <source>
        <strain evidence="2 3">LB1R16</strain>
    </source>
</reference>
<dbReference type="InterPro" id="IPR029069">
    <property type="entry name" value="HotDog_dom_sf"/>
</dbReference>
<dbReference type="OrthoDB" id="9813158at2"/>
<dbReference type="CDD" id="cd03443">
    <property type="entry name" value="PaaI_thioesterase"/>
    <property type="match status" value="1"/>
</dbReference>
<evidence type="ECO:0000259" key="1">
    <source>
        <dbReference type="Pfam" id="PF13622"/>
    </source>
</evidence>
<organism evidence="2 3">
    <name type="scientific">Glacieibacterium frigidum</name>
    <dbReference type="NCBI Taxonomy" id="2593303"/>
    <lineage>
        <taxon>Bacteria</taxon>
        <taxon>Pseudomonadati</taxon>
        <taxon>Pseudomonadota</taxon>
        <taxon>Alphaproteobacteria</taxon>
        <taxon>Sphingomonadales</taxon>
        <taxon>Sphingosinicellaceae</taxon>
        <taxon>Glacieibacterium</taxon>
    </lineage>
</organism>
<dbReference type="NCBIfam" id="TIGR00369">
    <property type="entry name" value="unchar_dom_1"/>
    <property type="match status" value="1"/>
</dbReference>
<evidence type="ECO:0000313" key="3">
    <source>
        <dbReference type="Proteomes" id="UP000317894"/>
    </source>
</evidence>
<feature type="domain" description="Acyl-CoA thioesterase-like N-terminal HotDog" evidence="1">
    <location>
        <begin position="34"/>
        <end position="116"/>
    </location>
</feature>
<dbReference type="GO" id="GO:0016790">
    <property type="term" value="F:thiolester hydrolase activity"/>
    <property type="evidence" value="ECO:0007669"/>
    <property type="project" value="UniProtKB-ARBA"/>
</dbReference>
<name>A0A552UB07_9SPHN</name>
<protein>
    <submittedName>
        <fullName evidence="2">PaaI family thioesterase</fullName>
    </submittedName>
</protein>
<dbReference type="InterPro" id="IPR049449">
    <property type="entry name" value="TesB_ACOT8-like_N"/>
</dbReference>
<dbReference type="Proteomes" id="UP000317894">
    <property type="component" value="Unassembled WGS sequence"/>
</dbReference>
<dbReference type="Pfam" id="PF13622">
    <property type="entry name" value="4HBT_3"/>
    <property type="match status" value="1"/>
</dbReference>